<evidence type="ECO:0000256" key="5">
    <source>
        <dbReference type="ARBA" id="ARBA00022741"/>
    </source>
</evidence>
<evidence type="ECO:0000256" key="2">
    <source>
        <dbReference type="ARBA" id="ARBA00012438"/>
    </source>
</evidence>
<comment type="catalytic activity">
    <reaction evidence="1">
        <text>ATP + protein L-histidine = ADP + protein N-phospho-L-histidine.</text>
        <dbReference type="EC" id="2.7.13.3"/>
    </reaction>
</comment>
<dbReference type="Gene3D" id="3.30.565.10">
    <property type="entry name" value="Histidine kinase-like ATPase, C-terminal domain"/>
    <property type="match status" value="1"/>
</dbReference>
<keyword evidence="8" id="KW-0902">Two-component regulatory system</keyword>
<evidence type="ECO:0000256" key="9">
    <source>
        <dbReference type="SAM" id="Phobius"/>
    </source>
</evidence>
<keyword evidence="6" id="KW-0418">Kinase</keyword>
<dbReference type="EC" id="2.7.13.3" evidence="2"/>
<dbReference type="InterPro" id="IPR036097">
    <property type="entry name" value="HisK_dim/P_sf"/>
</dbReference>
<dbReference type="SMART" id="SM00387">
    <property type="entry name" value="HATPase_c"/>
    <property type="match status" value="1"/>
</dbReference>
<dbReference type="InterPro" id="IPR003661">
    <property type="entry name" value="HisK_dim/P_dom"/>
</dbReference>
<keyword evidence="3" id="KW-0597">Phosphoprotein</keyword>
<evidence type="ECO:0000256" key="4">
    <source>
        <dbReference type="ARBA" id="ARBA00022679"/>
    </source>
</evidence>
<keyword evidence="9" id="KW-0812">Transmembrane</keyword>
<dbReference type="SUPFAM" id="SSF47384">
    <property type="entry name" value="Homodimeric domain of signal transducing histidine kinase"/>
    <property type="match status" value="1"/>
</dbReference>
<dbReference type="InterPro" id="IPR036890">
    <property type="entry name" value="HATPase_C_sf"/>
</dbReference>
<dbReference type="InterPro" id="IPR003594">
    <property type="entry name" value="HATPase_dom"/>
</dbReference>
<accession>A0A6S6U8V3</accession>
<dbReference type="PROSITE" id="PS50109">
    <property type="entry name" value="HIS_KIN"/>
    <property type="match status" value="1"/>
</dbReference>
<dbReference type="CDD" id="cd00082">
    <property type="entry name" value="HisKA"/>
    <property type="match status" value="1"/>
</dbReference>
<dbReference type="PANTHER" id="PTHR43065">
    <property type="entry name" value="SENSOR HISTIDINE KINASE"/>
    <property type="match status" value="1"/>
</dbReference>
<gene>
    <name evidence="11" type="ORF">HELGO_WM22829</name>
</gene>
<dbReference type="Pfam" id="PF02518">
    <property type="entry name" value="HATPase_c"/>
    <property type="match status" value="1"/>
</dbReference>
<feature type="transmembrane region" description="Helical" evidence="9">
    <location>
        <begin position="377"/>
        <end position="398"/>
    </location>
</feature>
<feature type="transmembrane region" description="Helical" evidence="9">
    <location>
        <begin position="330"/>
        <end position="347"/>
    </location>
</feature>
<dbReference type="SUPFAM" id="SSF55874">
    <property type="entry name" value="ATPase domain of HSP90 chaperone/DNA topoisomerase II/histidine kinase"/>
    <property type="match status" value="1"/>
</dbReference>
<sequence length="646" mass="74498">MLAFFKNFAVVLLVFLLHFYFYNSEYVKKLDYKLYDLTTMIFNDLQEEHNSTYSVIVDIDEKSIQNFGQWPWSRILDAELINLINNMSPSAIGVNIFFPEADSLSPLSIKAFYQKYFNIEIDLSTLPSELQDNDKFLAEIIKNTNATLPIYLHNNFYSAEHCQKMRYKENIFSKVESNFVASELLCNHPSIQEGVKHFGFMNAWEDSDGIFRRVPLFMKYKKEVFPSFTLATLLSFYETLELEKKEDTVLINFSDNQPKVLSASDVLYGKVLKEDIQGKVVILGSSLIGLNSKHKIMNGEEVSDSMIHGMLVDNILNDFLLTQPDDYKKVNMIFSFFLSLLIFFFLSRKKYFQIVMILSFLGTLSIASLFVMYQNAIYISIGYLWVPFISFLIVLIIFHLRVMSKEQQEQEKLFIRQSKLASMGEMISLIAHQWRQPLSAINGTVLNMDIDYRKENLDKKKFNEYLDDIEATTGYLSKTISDFTDFFSKNKQAHFFKLSTIIKQTQDLSLRSVACNIQVIYDNTEDLEIKGYASELIQSLLVLLNNAIYVCQKNMTKSKEGKIFIRVFKAGKNVFISVEDNGGGVDKKDMKKIFDPYFTTKEKQHGTGLGLYILKLIVEDSMNGKVSLVNSQEGAIFTIQIPINTE</sequence>
<feature type="domain" description="Histidine kinase" evidence="10">
    <location>
        <begin position="429"/>
        <end position="645"/>
    </location>
</feature>
<keyword evidence="7" id="KW-0067">ATP-binding</keyword>
<keyword evidence="9" id="KW-1133">Transmembrane helix</keyword>
<evidence type="ECO:0000256" key="6">
    <source>
        <dbReference type="ARBA" id="ARBA00022777"/>
    </source>
</evidence>
<dbReference type="AlphaFoldDB" id="A0A6S6U8V3"/>
<dbReference type="Pfam" id="PF05226">
    <property type="entry name" value="CHASE2"/>
    <property type="match status" value="1"/>
</dbReference>
<keyword evidence="9" id="KW-0472">Membrane</keyword>
<evidence type="ECO:0000259" key="10">
    <source>
        <dbReference type="PROSITE" id="PS50109"/>
    </source>
</evidence>
<dbReference type="Gene3D" id="1.10.287.130">
    <property type="match status" value="1"/>
</dbReference>
<dbReference type="PANTHER" id="PTHR43065:SF10">
    <property type="entry name" value="PEROXIDE STRESS-ACTIVATED HISTIDINE KINASE MAK3"/>
    <property type="match status" value="1"/>
</dbReference>
<keyword evidence="5" id="KW-0547">Nucleotide-binding</keyword>
<evidence type="ECO:0000256" key="7">
    <source>
        <dbReference type="ARBA" id="ARBA00022840"/>
    </source>
</evidence>
<dbReference type="SMART" id="SM01080">
    <property type="entry name" value="CHASE2"/>
    <property type="match status" value="1"/>
</dbReference>
<keyword evidence="4" id="KW-0808">Transferase</keyword>
<evidence type="ECO:0000256" key="3">
    <source>
        <dbReference type="ARBA" id="ARBA00022553"/>
    </source>
</evidence>
<feature type="transmembrane region" description="Helical" evidence="9">
    <location>
        <begin position="354"/>
        <end position="371"/>
    </location>
</feature>
<dbReference type="GO" id="GO:0000155">
    <property type="term" value="F:phosphorelay sensor kinase activity"/>
    <property type="evidence" value="ECO:0007669"/>
    <property type="project" value="InterPro"/>
</dbReference>
<name>A0A6S6U8V3_9BACT</name>
<evidence type="ECO:0000256" key="1">
    <source>
        <dbReference type="ARBA" id="ARBA00000085"/>
    </source>
</evidence>
<dbReference type="EMBL" id="CACVAZ010000171">
    <property type="protein sequence ID" value="CAA6824026.1"/>
    <property type="molecule type" value="Genomic_DNA"/>
</dbReference>
<dbReference type="InterPro" id="IPR004358">
    <property type="entry name" value="Sig_transdc_His_kin-like_C"/>
</dbReference>
<evidence type="ECO:0000313" key="11">
    <source>
        <dbReference type="EMBL" id="CAA6824026.1"/>
    </source>
</evidence>
<organism evidence="11">
    <name type="scientific">uncultured Sulfurovum sp</name>
    <dbReference type="NCBI Taxonomy" id="269237"/>
    <lineage>
        <taxon>Bacteria</taxon>
        <taxon>Pseudomonadati</taxon>
        <taxon>Campylobacterota</taxon>
        <taxon>Epsilonproteobacteria</taxon>
        <taxon>Campylobacterales</taxon>
        <taxon>Sulfurovaceae</taxon>
        <taxon>Sulfurovum</taxon>
        <taxon>environmental samples</taxon>
    </lineage>
</organism>
<dbReference type="InterPro" id="IPR005467">
    <property type="entry name" value="His_kinase_dom"/>
</dbReference>
<keyword evidence="11" id="KW-0456">Lyase</keyword>
<evidence type="ECO:0000256" key="8">
    <source>
        <dbReference type="ARBA" id="ARBA00023012"/>
    </source>
</evidence>
<dbReference type="GO" id="GO:0016829">
    <property type="term" value="F:lyase activity"/>
    <property type="evidence" value="ECO:0007669"/>
    <property type="project" value="UniProtKB-KW"/>
</dbReference>
<dbReference type="GO" id="GO:0005524">
    <property type="term" value="F:ATP binding"/>
    <property type="evidence" value="ECO:0007669"/>
    <property type="project" value="UniProtKB-KW"/>
</dbReference>
<reference evidence="11" key="1">
    <citation type="submission" date="2020-01" db="EMBL/GenBank/DDBJ databases">
        <authorList>
            <person name="Meier V. D."/>
            <person name="Meier V D."/>
        </authorList>
    </citation>
    <scope>NUCLEOTIDE SEQUENCE</scope>
    <source>
        <strain evidence="11">HLG_WM_MAG_02</strain>
    </source>
</reference>
<proteinExistence type="predicted"/>
<dbReference type="PRINTS" id="PR00344">
    <property type="entry name" value="BCTRLSENSOR"/>
</dbReference>
<protein>
    <recommendedName>
        <fullName evidence="2">histidine kinase</fullName>
        <ecNumber evidence="2">2.7.13.3</ecNumber>
    </recommendedName>
</protein>
<dbReference type="InterPro" id="IPR007890">
    <property type="entry name" value="CHASE2"/>
</dbReference>